<sequence>MSWTDYFIHAAKKSQWDIELWMRYLNKAIQRDQNSLSSRDLEILLKSDVLTSFQKVFLELACEKGTTPWQMTVEMSEPSHFNHLNAIINELA</sequence>
<dbReference type="Proteomes" id="UP000439550">
    <property type="component" value="Unassembled WGS sequence"/>
</dbReference>
<name>A0A7X1ZBW3_9LACT</name>
<dbReference type="RefSeq" id="WP_153496907.1">
    <property type="nucleotide sequence ID" value="NZ_CAXYUY010000005.1"/>
</dbReference>
<evidence type="ECO:0000313" key="1">
    <source>
        <dbReference type="EMBL" id="MQW40245.1"/>
    </source>
</evidence>
<keyword evidence="2" id="KW-1185">Reference proteome</keyword>
<comment type="caution">
    <text evidence="1">The sequence shown here is derived from an EMBL/GenBank/DDBJ whole genome shotgun (WGS) entry which is preliminary data.</text>
</comment>
<evidence type="ECO:0000313" key="2">
    <source>
        <dbReference type="Proteomes" id="UP000439550"/>
    </source>
</evidence>
<proteinExistence type="predicted"/>
<reference evidence="1 2" key="1">
    <citation type="submission" date="2019-10" db="EMBL/GenBank/DDBJ databases">
        <authorList>
            <person name="Dong K."/>
        </authorList>
    </citation>
    <scope>NUCLEOTIDE SEQUENCE [LARGE SCALE GENOMIC DNA]</scope>
    <source>
        <strain evidence="1 2">DSM 28960</strain>
    </source>
</reference>
<accession>A0A7X1ZBW3</accession>
<protein>
    <submittedName>
        <fullName evidence="1">Uncharacterized protein</fullName>
    </submittedName>
</protein>
<dbReference type="AlphaFoldDB" id="A0A7X1ZBW3"/>
<dbReference type="EMBL" id="WITJ01000014">
    <property type="protein sequence ID" value="MQW40245.1"/>
    <property type="molecule type" value="Genomic_DNA"/>
</dbReference>
<dbReference type="OrthoDB" id="2242758at2"/>
<gene>
    <name evidence="1" type="ORF">GHI93_09935</name>
</gene>
<organism evidence="1 2">
    <name type="scientific">Lactococcus hircilactis</name>
    <dbReference type="NCBI Taxonomy" id="1494462"/>
    <lineage>
        <taxon>Bacteria</taxon>
        <taxon>Bacillati</taxon>
        <taxon>Bacillota</taxon>
        <taxon>Bacilli</taxon>
        <taxon>Lactobacillales</taxon>
        <taxon>Streptococcaceae</taxon>
        <taxon>Lactococcus</taxon>
    </lineage>
</organism>